<proteinExistence type="predicted"/>
<dbReference type="RefSeq" id="WP_011745312.1">
    <property type="nucleotide sequence ID" value="NC_008639.1"/>
</dbReference>
<sequence length="266" mass="29591" precursor="true">MSSWGRIEKNARIAIAIILSLMFAISAFGDCRGDRDSHLLRNYDGTIGDNAHVRMTITVNDDAIRGEYCYASQLMNISLRGRVVDGSRFVIDAFDSSGRIIGRFDGEFPTKDPRGKFGDSELQCEVMVGTWSAGGNSFEKLPFYLTLESQTGGTLEHRYSVAGAADDKLIDRTAQRFWEAVKRGDKQTVASLVKYPITIYTKKGYKKIRHAESLVRNYDVIFTPGYVDAISKAIPKNMFVRDQGIMLGAGDVWFGPDGKVIALNNF</sequence>
<dbReference type="AlphaFoldDB" id="A1BGH1"/>
<dbReference type="EMBL" id="CP000492">
    <property type="protein sequence ID" value="ABL65498.1"/>
    <property type="molecule type" value="Genomic_DNA"/>
</dbReference>
<dbReference type="eggNOG" id="ENOG5032XHM">
    <property type="taxonomic scope" value="Bacteria"/>
</dbReference>
<name>A1BGH1_CHLPD</name>
<dbReference type="OrthoDB" id="116695at2"/>
<protein>
    <submittedName>
        <fullName evidence="1">Uncharacterized protein</fullName>
    </submittedName>
</protein>
<dbReference type="Proteomes" id="UP000008701">
    <property type="component" value="Chromosome"/>
</dbReference>
<evidence type="ECO:0000313" key="1">
    <source>
        <dbReference type="EMBL" id="ABL65498.1"/>
    </source>
</evidence>
<organism evidence="1 2">
    <name type="scientific">Chlorobium phaeobacteroides (strain DSM 266 / SMG 266 / 2430)</name>
    <dbReference type="NCBI Taxonomy" id="290317"/>
    <lineage>
        <taxon>Bacteria</taxon>
        <taxon>Pseudomonadati</taxon>
        <taxon>Chlorobiota</taxon>
        <taxon>Chlorobiia</taxon>
        <taxon>Chlorobiales</taxon>
        <taxon>Chlorobiaceae</taxon>
        <taxon>Chlorobium/Pelodictyon group</taxon>
        <taxon>Chlorobium</taxon>
    </lineage>
</organism>
<keyword evidence="2" id="KW-1185">Reference proteome</keyword>
<evidence type="ECO:0000313" key="2">
    <source>
        <dbReference type="Proteomes" id="UP000008701"/>
    </source>
</evidence>
<dbReference type="STRING" id="290317.Cpha266_1471"/>
<accession>A1BGH1</accession>
<gene>
    <name evidence="1" type="ordered locus">Cpha266_1471</name>
</gene>
<dbReference type="HOGENOM" id="CLU_1037650_0_0_10"/>
<dbReference type="KEGG" id="cph:Cpha266_1471"/>
<reference evidence="1 2" key="1">
    <citation type="submission" date="2006-12" db="EMBL/GenBank/DDBJ databases">
        <title>Complete sequence of Chlorobium phaeobacteroides DSM 266.</title>
        <authorList>
            <consortium name="US DOE Joint Genome Institute"/>
            <person name="Copeland A."/>
            <person name="Lucas S."/>
            <person name="Lapidus A."/>
            <person name="Barry K."/>
            <person name="Detter J.C."/>
            <person name="Glavina del Rio T."/>
            <person name="Hammon N."/>
            <person name="Israni S."/>
            <person name="Pitluck S."/>
            <person name="Goltsman E."/>
            <person name="Schmutz J."/>
            <person name="Larimer F."/>
            <person name="Land M."/>
            <person name="Hauser L."/>
            <person name="Mikhailova N."/>
            <person name="Li T."/>
            <person name="Overmann J."/>
            <person name="Bryant D.A."/>
            <person name="Richardson P."/>
        </authorList>
    </citation>
    <scope>NUCLEOTIDE SEQUENCE [LARGE SCALE GENOMIC DNA]</scope>
    <source>
        <strain evidence="1 2">DSM 266</strain>
    </source>
</reference>